<evidence type="ECO:0000259" key="5">
    <source>
        <dbReference type="SMART" id="SM00543"/>
    </source>
</evidence>
<keyword evidence="2" id="KW-0396">Initiation factor</keyword>
<comment type="similarity">
    <text evidence="1">Belongs to the eukaryotic initiation factor 4G family.</text>
</comment>
<evidence type="ECO:0000256" key="2">
    <source>
        <dbReference type="ARBA" id="ARBA00022540"/>
    </source>
</evidence>
<evidence type="ECO:0000256" key="1">
    <source>
        <dbReference type="ARBA" id="ARBA00005775"/>
    </source>
</evidence>
<keyword evidence="7" id="KW-1185">Reference proteome</keyword>
<evidence type="ECO:0000256" key="4">
    <source>
        <dbReference type="SAM" id="MobiDB-lite"/>
    </source>
</evidence>
<gene>
    <name evidence="6" type="ORF">TEOVI_000060200</name>
</gene>
<proteinExistence type="inferred from homology"/>
<feature type="domain" description="MIF4G" evidence="5">
    <location>
        <begin position="61"/>
        <end position="285"/>
    </location>
</feature>
<dbReference type="EMBL" id="CZPT02001143">
    <property type="protein sequence ID" value="SCU69045.1"/>
    <property type="molecule type" value="Genomic_DNA"/>
</dbReference>
<dbReference type="Proteomes" id="UP000195570">
    <property type="component" value="Unassembled WGS sequence"/>
</dbReference>
<dbReference type="SMART" id="SM00543">
    <property type="entry name" value="MIF4G"/>
    <property type="match status" value="1"/>
</dbReference>
<evidence type="ECO:0000256" key="3">
    <source>
        <dbReference type="ARBA" id="ARBA00022917"/>
    </source>
</evidence>
<dbReference type="SUPFAM" id="SSF48371">
    <property type="entry name" value="ARM repeat"/>
    <property type="match status" value="1"/>
</dbReference>
<dbReference type="InterPro" id="IPR003890">
    <property type="entry name" value="MIF4G-like_typ-3"/>
</dbReference>
<accession>A0A1G4IAX4</accession>
<dbReference type="VEuPathDB" id="TriTrypDB:TEOVI_000060200"/>
<dbReference type="InterPro" id="IPR016024">
    <property type="entry name" value="ARM-type_fold"/>
</dbReference>
<feature type="region of interest" description="Disordered" evidence="4">
    <location>
        <begin position="290"/>
        <end position="355"/>
    </location>
</feature>
<protein>
    <submittedName>
        <fullName evidence="6">MIF4G domain containing protein, putative</fullName>
    </submittedName>
</protein>
<dbReference type="GO" id="GO:0003743">
    <property type="term" value="F:translation initiation factor activity"/>
    <property type="evidence" value="ECO:0007669"/>
    <property type="project" value="UniProtKB-KW"/>
</dbReference>
<dbReference type="AlphaFoldDB" id="A0A1G4IAX4"/>
<feature type="compositionally biased region" description="Low complexity" evidence="4">
    <location>
        <begin position="315"/>
        <end position="329"/>
    </location>
</feature>
<name>A0A1G4IAX4_TRYEQ</name>
<dbReference type="RefSeq" id="XP_067080086.1">
    <property type="nucleotide sequence ID" value="XM_067223985.1"/>
</dbReference>
<organism evidence="6 7">
    <name type="scientific">Trypanosoma equiperdum</name>
    <dbReference type="NCBI Taxonomy" id="5694"/>
    <lineage>
        <taxon>Eukaryota</taxon>
        <taxon>Discoba</taxon>
        <taxon>Euglenozoa</taxon>
        <taxon>Kinetoplastea</taxon>
        <taxon>Metakinetoplastina</taxon>
        <taxon>Trypanosomatida</taxon>
        <taxon>Trypanosomatidae</taxon>
        <taxon>Trypanosoma</taxon>
    </lineage>
</organism>
<comment type="caution">
    <text evidence="6">The sequence shown here is derived from an EMBL/GenBank/DDBJ whole genome shotgun (WGS) entry which is preliminary data.</text>
</comment>
<dbReference type="GO" id="GO:0016281">
    <property type="term" value="C:eukaryotic translation initiation factor 4F complex"/>
    <property type="evidence" value="ECO:0007669"/>
    <property type="project" value="TreeGrafter"/>
</dbReference>
<dbReference type="Gene3D" id="1.25.40.180">
    <property type="match status" value="1"/>
</dbReference>
<evidence type="ECO:0000313" key="6">
    <source>
        <dbReference type="EMBL" id="SCU69045.1"/>
    </source>
</evidence>
<dbReference type="GO" id="GO:0003729">
    <property type="term" value="F:mRNA binding"/>
    <property type="evidence" value="ECO:0007669"/>
    <property type="project" value="TreeGrafter"/>
</dbReference>
<keyword evidence="3" id="KW-0648">Protein biosynthesis</keyword>
<evidence type="ECO:0000313" key="7">
    <source>
        <dbReference type="Proteomes" id="UP000195570"/>
    </source>
</evidence>
<feature type="compositionally biased region" description="Basic and acidic residues" evidence="4">
    <location>
        <begin position="304"/>
        <end position="313"/>
    </location>
</feature>
<dbReference type="GeneID" id="92374542"/>
<dbReference type="Pfam" id="PF02854">
    <property type="entry name" value="MIF4G"/>
    <property type="match status" value="1"/>
</dbReference>
<dbReference type="PANTHER" id="PTHR23253:SF9">
    <property type="entry name" value="EUKARYOTIC TRANSLATION INITIATION FACTOR 4 GAMMA 2"/>
    <property type="match status" value="1"/>
</dbReference>
<sequence>MHVYTIDQILELRSLYPEPPYPGFSLEEACRRKKQTQTKLVRGPNAWAARGSAKTTAEWVERLVYGSLNKLSAANFNEIVSQLQTNTIFSSDEMLKKTVSIIFNKALGEPENSNVYAGLCYKLAEYEVSLNVVQKQKEGKRLSKLRNAVVGIAQTEFQNRRNVPSSEGLSEEEVEQQRSSFMRRKVANMRFIGELFLHKVLSHSTMMDIINIIMQPEKGGYPASEDLEFLTVLFTIVGKSLDSIAELRPKLDAYFKVLEGLKDQKIYPPRICFKMLDLIELRRDRNWESRETVMPKTSAATQKEPPRASDRAVRSSTTPNSSNASSSGSKKGKGAGPCDSALGQRAAASTVGKDAREGLKSRAWRDVVKSEIVACDDHEMTVTESVAFEERVRSLFQEWLSGYRTGCLPNWQEEFRDCGARPIPDMDLPTAVAAQVVREACMTTRKDAQCEASRLMVIGLFLEDDQVFNGFAAALSSAIEEGILEDVPKFSERFANMLRFTSGDDVKTDVYYDAVRVLCTAYGMLRDPDEMSLSTLMEFWGKIPPPEKKEDAIFSLPVVQSLVTMTKLGRAQITGHIISSLHANGLVDDATLHEWLGTPGGEVDAEVKDAFRKATVGKGTLT</sequence>
<reference evidence="6" key="1">
    <citation type="submission" date="2016-09" db="EMBL/GenBank/DDBJ databases">
        <authorList>
            <person name="Hebert L."/>
            <person name="Moumen B."/>
        </authorList>
    </citation>
    <scope>NUCLEOTIDE SEQUENCE [LARGE SCALE GENOMIC DNA]</scope>
    <source>
        <strain evidence="6">OVI</strain>
    </source>
</reference>
<dbReference type="PANTHER" id="PTHR23253">
    <property type="entry name" value="EUKARYOTIC TRANSLATION INITIATION FACTOR 4 GAMMA"/>
    <property type="match status" value="1"/>
</dbReference>